<dbReference type="Gene3D" id="1.50.10.10">
    <property type="match status" value="1"/>
</dbReference>
<evidence type="ECO:0000313" key="4">
    <source>
        <dbReference type="Proteomes" id="UP001595900"/>
    </source>
</evidence>
<feature type="domain" description="GH15-like" evidence="1">
    <location>
        <begin position="216"/>
        <end position="582"/>
    </location>
</feature>
<sequence>MPLNIEDYALISDCHTAALVGKDGSIDWLCLPRYDSPSTFGALLGEPDHGRWLLRPKDSAALPARYYDGDTMILVTRWATPTGTVLVQDLMPHHNRRADILRRVRGIRGTVEMDQDLRIRFAYATALPWVHQVDDEQFCLLAVAGPDATVYRGPELTADGTSHRGSFTVNAGDVVDIEFTWYPSHRAVPAPLDGDFQLQETRTWWQNWADTCNAEGPYRDAVMRSLIVLRALTHEDTGGIVAAATTSLPEYFGGRRNWDYRYVWLRDASLTLEVFLNHGYTSEAQNWRDWLLRAIAGDPRQVQIMYGLSGERFLPEISLGSLPGYEGAAPVHVGNAAFTQYQADVLGEVMIALHRAREAGLVETPFSWSLQRALLDFLGEHWQRPDNGIWEIRGTERNFTHSRVMAWAAFDRGVRAVTEHGLDGPVAKWSRIRDEIRTQIETQGFDAGRGSYTQYFGGTTLDASVLQMPQVGFCEADDPRMLTTVRAIERELLKDGLVLRYQTEAGIDGLPPGEEPFLACSFWLVEQYARSGELENAHELMERLVDLANDVGLLSEEYDTATGRQAGNTPQALSHLALVRAADAIVEAERDTERVA</sequence>
<organism evidence="3 4">
    <name type="scientific">Gryllotalpicola reticulitermitis</name>
    <dbReference type="NCBI Taxonomy" id="1184153"/>
    <lineage>
        <taxon>Bacteria</taxon>
        <taxon>Bacillati</taxon>
        <taxon>Actinomycetota</taxon>
        <taxon>Actinomycetes</taxon>
        <taxon>Micrococcales</taxon>
        <taxon>Microbacteriaceae</taxon>
        <taxon>Gryllotalpicola</taxon>
    </lineage>
</organism>
<dbReference type="SUPFAM" id="SSF48208">
    <property type="entry name" value="Six-hairpin glycosidases"/>
    <property type="match status" value="1"/>
</dbReference>
<dbReference type="InterPro" id="IPR012341">
    <property type="entry name" value="6hp_glycosidase-like_sf"/>
</dbReference>
<name>A0ABV8Q649_9MICO</name>
<evidence type="ECO:0000313" key="3">
    <source>
        <dbReference type="EMBL" id="MFC4242922.1"/>
    </source>
</evidence>
<evidence type="ECO:0000259" key="1">
    <source>
        <dbReference type="Pfam" id="PF00723"/>
    </source>
</evidence>
<comment type="caution">
    <text evidence="3">The sequence shown here is derived from an EMBL/GenBank/DDBJ whole genome shotgun (WGS) entry which is preliminary data.</text>
</comment>
<dbReference type="PANTHER" id="PTHR31616">
    <property type="entry name" value="TREHALASE"/>
    <property type="match status" value="1"/>
</dbReference>
<dbReference type="InterPro" id="IPR008928">
    <property type="entry name" value="6-hairpin_glycosidase_sf"/>
</dbReference>
<feature type="domain" description="Trehalase-like N-terminal" evidence="2">
    <location>
        <begin position="4"/>
        <end position="122"/>
    </location>
</feature>
<dbReference type="EMBL" id="JBHSCN010000003">
    <property type="protein sequence ID" value="MFC4242922.1"/>
    <property type="molecule type" value="Genomic_DNA"/>
</dbReference>
<dbReference type="RefSeq" id="WP_390227877.1">
    <property type="nucleotide sequence ID" value="NZ_JBHSCN010000003.1"/>
</dbReference>
<reference evidence="4" key="1">
    <citation type="journal article" date="2019" name="Int. J. Syst. Evol. Microbiol.">
        <title>The Global Catalogue of Microorganisms (GCM) 10K type strain sequencing project: providing services to taxonomists for standard genome sequencing and annotation.</title>
        <authorList>
            <consortium name="The Broad Institute Genomics Platform"/>
            <consortium name="The Broad Institute Genome Sequencing Center for Infectious Disease"/>
            <person name="Wu L."/>
            <person name="Ma J."/>
        </authorList>
    </citation>
    <scope>NUCLEOTIDE SEQUENCE [LARGE SCALE GENOMIC DNA]</scope>
    <source>
        <strain evidence="4">CGMCC 1.10363</strain>
    </source>
</reference>
<dbReference type="Proteomes" id="UP001595900">
    <property type="component" value="Unassembled WGS sequence"/>
</dbReference>
<dbReference type="InterPro" id="IPR011613">
    <property type="entry name" value="GH15-like"/>
</dbReference>
<dbReference type="GO" id="GO:0016787">
    <property type="term" value="F:hydrolase activity"/>
    <property type="evidence" value="ECO:0007669"/>
    <property type="project" value="UniProtKB-KW"/>
</dbReference>
<dbReference type="Pfam" id="PF00723">
    <property type="entry name" value="Glyco_hydro_15"/>
    <property type="match status" value="1"/>
</dbReference>
<proteinExistence type="predicted"/>
<keyword evidence="3" id="KW-0378">Hydrolase</keyword>
<gene>
    <name evidence="3" type="ORF">ACFOYW_06030</name>
</gene>
<protein>
    <submittedName>
        <fullName evidence="3">Glycoside hydrolase family 15 protein</fullName>
    </submittedName>
</protein>
<evidence type="ECO:0000259" key="2">
    <source>
        <dbReference type="Pfam" id="PF19291"/>
    </source>
</evidence>
<dbReference type="Pfam" id="PF19291">
    <property type="entry name" value="TREH_N"/>
    <property type="match status" value="1"/>
</dbReference>
<keyword evidence="4" id="KW-1185">Reference proteome</keyword>
<dbReference type="InterPro" id="IPR045582">
    <property type="entry name" value="Trehalase-like_N"/>
</dbReference>
<dbReference type="PANTHER" id="PTHR31616:SF0">
    <property type="entry name" value="GLUCAN 1,4-ALPHA-GLUCOSIDASE"/>
    <property type="match status" value="1"/>
</dbReference>
<accession>A0ABV8Q649</accession>